<dbReference type="EC" id="4.2.1.3" evidence="10"/>
<dbReference type="GO" id="GO:0003994">
    <property type="term" value="F:aconitate hydratase activity"/>
    <property type="evidence" value="ECO:0007669"/>
    <property type="project" value="UniProtKB-EC"/>
</dbReference>
<comment type="function">
    <text evidence="10">Catalyzes the isomerization of citrate to isocitrate via cis-aconitate.</text>
</comment>
<dbReference type="InterPro" id="IPR006249">
    <property type="entry name" value="Aconitase/IRP2"/>
</dbReference>
<dbReference type="InterPro" id="IPR036008">
    <property type="entry name" value="Aconitase_4Fe-4S_dom"/>
</dbReference>
<keyword evidence="5" id="KW-0479">Metal-binding</keyword>
<sequence length="914" mass="99009">MSVSLHEITRREIDVAPDGKLHFFSVPALEEHGIGKVSRLPISLRIVLESVLRNLDGRKVLPEHVERLANWQPNALREEEIPFTIGRIVLNCAAGIPLLGDLTAIRGAMMRLGYPAGTVGPKVPVDMALDHTLTVDYHARPDALQLNTELDIKRNAERYRFVKWAMQAYDGIRLFPPGAGILHQLNLELLAPGFLVKDGVCYPDTLVGSDSHTCMIAGLGTVGWGVGGIEAEAAMLGEPVFFLTPDVVGVHVTNGLRDGVTATDLVLHVTEMMRKAKVVGKFVEFFGEGVAKLSVPDRATIANMAVEYGATIGYFPVDEQTCSYLRQTGRTEEKVRAVEKVYRAQGCFGAVKPGEIDYSEELQLNLADVVPNLAGPKRPQDRVPLDDLKPRFDELLHAPITNGGYGKTKTFNGGDAAYHDERDHVVSDGDVVIAAITSCTNTSNPGVMLAAGLVARKAVGLGLKARPWVKTSLTPGSKVVSRYLEATHLQKSLDALGFVVAGYSCATCVGASGPIDSKLETQITERDVVACAVLSGNRNFEARVHPAVRASFLASPPLIVAFAIAGRVNIDLATEPLGLGTDGLPVYLRDIWPTPEELADAQALAANPAFYRETYAGDIAANDPNWKKIPQITGELFPWQDDSTYLQEQPFLAPELSESALKPIIGARVLAILGDSVTTDHISPIGSIRQNSPAGSYLAKLDVAPADFNNFGARRMNHEIMMRGGFGNQRLRNLMVPDVEGGITAYQPGGERMSIYDAALRYQADAVPLIVIAGHEYGTGSARDWAAKVTRLLGVRAVIANSFERIHRNNLVGMGVMPCQFTQPVDVADLGLDGSERFDIVGLNEAAPMRQPLKLVIHRANGETTEVPLILRLDTPAEVEYMRSGGIMPYILNQLIIKAELAPSTDMHKHASNH</sequence>
<dbReference type="InterPro" id="IPR015931">
    <property type="entry name" value="Acnase/IPM_dHydase_lsu_aba_1/3"/>
</dbReference>
<evidence type="ECO:0000256" key="10">
    <source>
        <dbReference type="RuleBase" id="RU361275"/>
    </source>
</evidence>
<comment type="catalytic activity">
    <reaction evidence="9 10">
        <text>citrate = D-threo-isocitrate</text>
        <dbReference type="Rhea" id="RHEA:10336"/>
        <dbReference type="ChEBI" id="CHEBI:15562"/>
        <dbReference type="ChEBI" id="CHEBI:16947"/>
        <dbReference type="EC" id="4.2.1.3"/>
    </reaction>
</comment>
<evidence type="ECO:0000313" key="13">
    <source>
        <dbReference type="EMBL" id="PSH54609.1"/>
    </source>
</evidence>
<dbReference type="SUPFAM" id="SSF53732">
    <property type="entry name" value="Aconitase iron-sulfur domain"/>
    <property type="match status" value="1"/>
</dbReference>
<dbReference type="InterPro" id="IPR018136">
    <property type="entry name" value="Aconitase_4Fe-4S_BS"/>
</dbReference>
<feature type="domain" description="Aconitase A/isopropylmalate dehydratase small subunit swivel" evidence="12">
    <location>
        <begin position="698"/>
        <end position="823"/>
    </location>
</feature>
<dbReference type="GO" id="GO:0046872">
    <property type="term" value="F:metal ion binding"/>
    <property type="evidence" value="ECO:0007669"/>
    <property type="project" value="UniProtKB-KW"/>
</dbReference>
<dbReference type="Gene3D" id="3.20.19.10">
    <property type="entry name" value="Aconitase, domain 4"/>
    <property type="match status" value="1"/>
</dbReference>
<dbReference type="PROSITE" id="PS01244">
    <property type="entry name" value="ACONITASE_2"/>
    <property type="match status" value="1"/>
</dbReference>
<evidence type="ECO:0000256" key="5">
    <source>
        <dbReference type="ARBA" id="ARBA00022723"/>
    </source>
</evidence>
<name>A0A2P7AK75_9HYPH</name>
<accession>A0A2P7AK75</accession>
<dbReference type="NCBIfam" id="TIGR01341">
    <property type="entry name" value="aconitase_1"/>
    <property type="match status" value="1"/>
</dbReference>
<dbReference type="PANTHER" id="PTHR11670">
    <property type="entry name" value="ACONITASE/IRON-RESPONSIVE ELEMENT FAMILY MEMBER"/>
    <property type="match status" value="1"/>
</dbReference>
<evidence type="ECO:0000259" key="11">
    <source>
        <dbReference type="Pfam" id="PF00330"/>
    </source>
</evidence>
<evidence type="ECO:0000256" key="1">
    <source>
        <dbReference type="ARBA" id="ARBA00001966"/>
    </source>
</evidence>
<dbReference type="FunFam" id="3.20.19.10:FF:000001">
    <property type="entry name" value="Aconitate hydratase"/>
    <property type="match status" value="1"/>
</dbReference>
<dbReference type="GO" id="GO:0051539">
    <property type="term" value="F:4 iron, 4 sulfur cluster binding"/>
    <property type="evidence" value="ECO:0007669"/>
    <property type="project" value="UniProtKB-KW"/>
</dbReference>
<dbReference type="EMBL" id="PGGN01000008">
    <property type="protein sequence ID" value="PSH54609.1"/>
    <property type="molecule type" value="Genomic_DNA"/>
</dbReference>
<keyword evidence="7 10" id="KW-0411">Iron-sulfur</keyword>
<comment type="similarity">
    <text evidence="3 10">Belongs to the aconitase/IPM isomerase family.</text>
</comment>
<feature type="domain" description="Aconitase/3-isopropylmalate dehydratase large subunit alpha/beta/alpha" evidence="11">
    <location>
        <begin position="71"/>
        <end position="566"/>
    </location>
</feature>
<dbReference type="UniPathway" id="UPA00223">
    <property type="reaction ID" value="UER00718"/>
</dbReference>
<evidence type="ECO:0000256" key="3">
    <source>
        <dbReference type="ARBA" id="ARBA00007185"/>
    </source>
</evidence>
<dbReference type="NCBIfam" id="NF006757">
    <property type="entry name" value="PRK09277.1"/>
    <property type="match status" value="1"/>
</dbReference>
<keyword evidence="14" id="KW-1185">Reference proteome</keyword>
<dbReference type="Pfam" id="PF00330">
    <property type="entry name" value="Aconitase"/>
    <property type="match status" value="1"/>
</dbReference>
<evidence type="ECO:0000256" key="2">
    <source>
        <dbReference type="ARBA" id="ARBA00004717"/>
    </source>
</evidence>
<organism evidence="13 14">
    <name type="scientific">Phyllobacterium endophyticum</name>
    <dbReference type="NCBI Taxonomy" id="1149773"/>
    <lineage>
        <taxon>Bacteria</taxon>
        <taxon>Pseudomonadati</taxon>
        <taxon>Pseudomonadota</taxon>
        <taxon>Alphaproteobacteria</taxon>
        <taxon>Hyphomicrobiales</taxon>
        <taxon>Phyllobacteriaceae</taxon>
        <taxon>Phyllobacterium</taxon>
    </lineage>
</organism>
<evidence type="ECO:0000259" key="12">
    <source>
        <dbReference type="Pfam" id="PF00694"/>
    </source>
</evidence>
<comment type="cofactor">
    <cofactor evidence="1">
        <name>[4Fe-4S] cluster</name>
        <dbReference type="ChEBI" id="CHEBI:49883"/>
    </cofactor>
</comment>
<gene>
    <name evidence="13" type="primary">acnA</name>
    <name evidence="13" type="ORF">CU100_25840</name>
</gene>
<dbReference type="OrthoDB" id="9764318at2"/>
<dbReference type="Proteomes" id="UP000241158">
    <property type="component" value="Unassembled WGS sequence"/>
</dbReference>
<dbReference type="SUPFAM" id="SSF52016">
    <property type="entry name" value="LeuD/IlvD-like"/>
    <property type="match status" value="1"/>
</dbReference>
<dbReference type="GO" id="GO:0006099">
    <property type="term" value="P:tricarboxylic acid cycle"/>
    <property type="evidence" value="ECO:0007669"/>
    <property type="project" value="UniProtKB-UniPathway"/>
</dbReference>
<dbReference type="PROSITE" id="PS00450">
    <property type="entry name" value="ACONITASE_1"/>
    <property type="match status" value="1"/>
</dbReference>
<keyword evidence="4 10" id="KW-0004">4Fe-4S</keyword>
<evidence type="ECO:0000256" key="6">
    <source>
        <dbReference type="ARBA" id="ARBA00023004"/>
    </source>
</evidence>
<keyword evidence="8 10" id="KW-0456">Lyase</keyword>
<comment type="pathway">
    <text evidence="2">Carbohydrate metabolism; tricarboxylic acid cycle; isocitrate from oxaloacetate: step 2/2.</text>
</comment>
<evidence type="ECO:0000256" key="9">
    <source>
        <dbReference type="ARBA" id="ARBA00023501"/>
    </source>
</evidence>
<reference evidence="14" key="1">
    <citation type="submission" date="2017-11" db="EMBL/GenBank/DDBJ databases">
        <authorList>
            <person name="Kuznetsova I."/>
            <person name="Sazanova A."/>
            <person name="Chirak E."/>
            <person name="Safronova V."/>
            <person name="Willems A."/>
        </authorList>
    </citation>
    <scope>NUCLEOTIDE SEQUENCE [LARGE SCALE GENOMIC DNA]</scope>
    <source>
        <strain evidence="14">PEPV15</strain>
    </source>
</reference>
<dbReference type="InterPro" id="IPR015928">
    <property type="entry name" value="Aconitase/3IPM_dehydase_swvl"/>
</dbReference>
<evidence type="ECO:0000256" key="8">
    <source>
        <dbReference type="ARBA" id="ARBA00023239"/>
    </source>
</evidence>
<keyword evidence="6 10" id="KW-0408">Iron</keyword>
<evidence type="ECO:0000313" key="14">
    <source>
        <dbReference type="Proteomes" id="UP000241158"/>
    </source>
</evidence>
<dbReference type="InterPro" id="IPR001030">
    <property type="entry name" value="Acoase/IPM_deHydtase_lsu_aba"/>
</dbReference>
<proteinExistence type="inferred from homology"/>
<evidence type="ECO:0000256" key="7">
    <source>
        <dbReference type="ARBA" id="ARBA00023014"/>
    </source>
</evidence>
<comment type="caution">
    <text evidence="13">The sequence shown here is derived from an EMBL/GenBank/DDBJ whole genome shotgun (WGS) entry which is preliminary data.</text>
</comment>
<dbReference type="Gene3D" id="6.10.190.10">
    <property type="match status" value="1"/>
</dbReference>
<dbReference type="InterPro" id="IPR000573">
    <property type="entry name" value="AconitaseA/IPMdHydase_ssu_swvl"/>
</dbReference>
<dbReference type="Gene3D" id="3.30.499.10">
    <property type="entry name" value="Aconitase, domain 3"/>
    <property type="match status" value="2"/>
</dbReference>
<dbReference type="RefSeq" id="WP_106719513.1">
    <property type="nucleotide sequence ID" value="NZ_JACHXT010000003.1"/>
</dbReference>
<dbReference type="PRINTS" id="PR00415">
    <property type="entry name" value="ACONITASE"/>
</dbReference>
<dbReference type="NCBIfam" id="NF009520">
    <property type="entry name" value="PRK12881.1"/>
    <property type="match status" value="1"/>
</dbReference>
<dbReference type="AlphaFoldDB" id="A0A2P7AK75"/>
<protein>
    <recommendedName>
        <fullName evidence="10">Aconitate hydratase</fullName>
        <shortName evidence="10">Aconitase</shortName>
        <ecNumber evidence="10">4.2.1.3</ecNumber>
    </recommendedName>
</protein>
<dbReference type="Pfam" id="PF00694">
    <property type="entry name" value="Aconitase_C"/>
    <property type="match status" value="1"/>
</dbReference>
<evidence type="ECO:0000256" key="4">
    <source>
        <dbReference type="ARBA" id="ARBA00022485"/>
    </source>
</evidence>